<reference evidence="12" key="4">
    <citation type="journal article" date="2018" name="Nat. Plants">
        <title>Whole-genome landscape of Medicago truncatula symbiotic genes.</title>
        <authorList>
            <person name="Pecrix Y."/>
            <person name="Gamas P."/>
            <person name="Carrere S."/>
        </authorList>
    </citation>
    <scope>NUCLEOTIDE SEQUENCE</scope>
    <source>
        <tissue evidence="12">Leaves</tissue>
    </source>
</reference>
<evidence type="ECO:0000313" key="12">
    <source>
        <dbReference type="EMBL" id="RHN55418.1"/>
    </source>
</evidence>
<keyword evidence="2 8" id="KW-0863">Zinc-finger</keyword>
<reference evidence="13" key="3">
    <citation type="submission" date="2015-04" db="UniProtKB">
        <authorList>
            <consortium name="EnsemblPlants"/>
        </authorList>
    </citation>
    <scope>IDENTIFICATION</scope>
    <source>
        <strain evidence="13">cv. Jemalong A17</strain>
    </source>
</reference>
<feature type="compositionally biased region" description="Basic and acidic residues" evidence="9">
    <location>
        <begin position="53"/>
        <end position="68"/>
    </location>
</feature>
<evidence type="ECO:0000256" key="2">
    <source>
        <dbReference type="ARBA" id="ARBA00022771"/>
    </source>
</evidence>
<keyword evidence="6" id="KW-0804">Transcription</keyword>
<keyword evidence="1" id="KW-0479">Metal-binding</keyword>
<dbReference type="AlphaFoldDB" id="G7KGL7"/>
<dbReference type="Proteomes" id="UP000002051">
    <property type="component" value="Chromosome 5"/>
</dbReference>
<feature type="compositionally biased region" description="Basic and acidic residues" evidence="9">
    <location>
        <begin position="276"/>
        <end position="289"/>
    </location>
</feature>
<keyword evidence="7 8" id="KW-0539">Nucleus</keyword>
<sequence>MTNDSTIKLFGRTIFQTRNTDDYSSEFSPPLGHEDFSDHSLHSSLSSSSSSPNEHDSKRYKESSRKEPTSVLDYEEASKQTTEDLNTPTTSETKTSQLNSTKVDEQSDISQDKAPNKFLPCPRCKSVDTKFCYYNNYNANQPRHFCKNCQRYWTAGGTTRSMLVGAGRRKNKISSFSSDASHNRQMSTVLTFGSDSPVMSSTSLATKMNVGSDDEISDKSNQCFFPQQFPWNPAMCYPVSFQPNIAYYGGCLVPSWSVQPITTQSRVPSKPTLGKHSRDDLENNEKESDNNSVLIPKTLRIEDPNEAAKGSNWLTLGIKNGGRFFNGFASTGGDKNHVVEANSLALKANPAALSRSLVFHERI</sequence>
<feature type="compositionally biased region" description="Basic and acidic residues" evidence="9">
    <location>
        <begin position="32"/>
        <end position="41"/>
    </location>
</feature>
<keyword evidence="14" id="KW-1185">Reference proteome</keyword>
<accession>G7KGL7</accession>
<evidence type="ECO:0000256" key="3">
    <source>
        <dbReference type="ARBA" id="ARBA00022833"/>
    </source>
</evidence>
<dbReference type="Gramene" id="rna30596">
    <property type="protein sequence ID" value="RHN55418.1"/>
    <property type="gene ID" value="gene30596"/>
</dbReference>
<feature type="compositionally biased region" description="Low complexity" evidence="9">
    <location>
        <begin position="42"/>
        <end position="51"/>
    </location>
</feature>
<dbReference type="GO" id="GO:0008270">
    <property type="term" value="F:zinc ion binding"/>
    <property type="evidence" value="ECO:0007669"/>
    <property type="project" value="UniProtKB-KW"/>
</dbReference>
<proteinExistence type="predicted"/>
<dbReference type="KEGG" id="mtr:11416079"/>
<dbReference type="Pfam" id="PF02701">
    <property type="entry name" value="Zn_ribbon_Dof"/>
    <property type="match status" value="1"/>
</dbReference>
<dbReference type="GO" id="GO:0005634">
    <property type="term" value="C:nucleus"/>
    <property type="evidence" value="ECO:0007669"/>
    <property type="project" value="UniProtKB-SubCell"/>
</dbReference>
<feature type="compositionally biased region" description="Basic and acidic residues" evidence="9">
    <location>
        <begin position="102"/>
        <end position="115"/>
    </location>
</feature>
<dbReference type="InterPro" id="IPR045174">
    <property type="entry name" value="Dof"/>
</dbReference>
<feature type="compositionally biased region" description="Polar residues" evidence="9">
    <location>
        <begin position="83"/>
        <end position="101"/>
    </location>
</feature>
<dbReference type="OMA" id="NGVAMWP"/>
<dbReference type="EnsemblPlants" id="AES96783">
    <property type="protein sequence ID" value="AES96783"/>
    <property type="gene ID" value="MTR_5g041400"/>
</dbReference>
<evidence type="ECO:0000256" key="7">
    <source>
        <dbReference type="ARBA" id="ARBA00023242"/>
    </source>
</evidence>
<evidence type="ECO:0000313" key="11">
    <source>
        <dbReference type="EMBL" id="AES96783.1"/>
    </source>
</evidence>
<evidence type="ECO:0000256" key="4">
    <source>
        <dbReference type="ARBA" id="ARBA00023015"/>
    </source>
</evidence>
<keyword evidence="4" id="KW-0805">Transcription regulation</keyword>
<keyword evidence="3" id="KW-0862">Zinc</keyword>
<reference evidence="11 14" key="1">
    <citation type="journal article" date="2011" name="Nature">
        <title>The Medicago genome provides insight into the evolution of rhizobial symbioses.</title>
        <authorList>
            <person name="Young N.D."/>
            <person name="Debelle F."/>
            <person name="Oldroyd G.E."/>
            <person name="Geurts R."/>
            <person name="Cannon S.B."/>
            <person name="Udvardi M.K."/>
            <person name="Benedito V.A."/>
            <person name="Mayer K.F."/>
            <person name="Gouzy J."/>
            <person name="Schoof H."/>
            <person name="Van de Peer Y."/>
            <person name="Proost S."/>
            <person name="Cook D.R."/>
            <person name="Meyers B.C."/>
            <person name="Spannagl M."/>
            <person name="Cheung F."/>
            <person name="De Mita S."/>
            <person name="Krishnakumar V."/>
            <person name="Gundlach H."/>
            <person name="Zhou S."/>
            <person name="Mudge J."/>
            <person name="Bharti A.K."/>
            <person name="Murray J.D."/>
            <person name="Naoumkina M.A."/>
            <person name="Rosen B."/>
            <person name="Silverstein K.A."/>
            <person name="Tang H."/>
            <person name="Rombauts S."/>
            <person name="Zhao P.X."/>
            <person name="Zhou P."/>
            <person name="Barbe V."/>
            <person name="Bardou P."/>
            <person name="Bechner M."/>
            <person name="Bellec A."/>
            <person name="Berger A."/>
            <person name="Berges H."/>
            <person name="Bidwell S."/>
            <person name="Bisseling T."/>
            <person name="Choisne N."/>
            <person name="Couloux A."/>
            <person name="Denny R."/>
            <person name="Deshpande S."/>
            <person name="Dai X."/>
            <person name="Doyle J.J."/>
            <person name="Dudez A.M."/>
            <person name="Farmer A.D."/>
            <person name="Fouteau S."/>
            <person name="Franken C."/>
            <person name="Gibelin C."/>
            <person name="Gish J."/>
            <person name="Goldstein S."/>
            <person name="Gonzalez A.J."/>
            <person name="Green P.J."/>
            <person name="Hallab A."/>
            <person name="Hartog M."/>
            <person name="Hua A."/>
            <person name="Humphray S.J."/>
            <person name="Jeong D.H."/>
            <person name="Jing Y."/>
            <person name="Jocker A."/>
            <person name="Kenton S.M."/>
            <person name="Kim D.J."/>
            <person name="Klee K."/>
            <person name="Lai H."/>
            <person name="Lang C."/>
            <person name="Lin S."/>
            <person name="Macmil S.L."/>
            <person name="Magdelenat G."/>
            <person name="Matthews L."/>
            <person name="McCorrison J."/>
            <person name="Monaghan E.L."/>
            <person name="Mun J.H."/>
            <person name="Najar F.Z."/>
            <person name="Nicholson C."/>
            <person name="Noirot C."/>
            <person name="O'Bleness M."/>
            <person name="Paule C.R."/>
            <person name="Poulain J."/>
            <person name="Prion F."/>
            <person name="Qin B."/>
            <person name="Qu C."/>
            <person name="Retzel E.F."/>
            <person name="Riddle C."/>
            <person name="Sallet E."/>
            <person name="Samain S."/>
            <person name="Samson N."/>
            <person name="Sanders I."/>
            <person name="Saurat O."/>
            <person name="Scarpelli C."/>
            <person name="Schiex T."/>
            <person name="Segurens B."/>
            <person name="Severin A.J."/>
            <person name="Sherrier D.J."/>
            <person name="Shi R."/>
            <person name="Sims S."/>
            <person name="Singer S.R."/>
            <person name="Sinharoy S."/>
            <person name="Sterck L."/>
            <person name="Viollet A."/>
            <person name="Wang B.B."/>
            <person name="Wang K."/>
            <person name="Wang M."/>
            <person name="Wang X."/>
            <person name="Warfsmann J."/>
            <person name="Weissenbach J."/>
            <person name="White D.D."/>
            <person name="White J.D."/>
            <person name="Wiley G.B."/>
            <person name="Wincker P."/>
            <person name="Xing Y."/>
            <person name="Yang L."/>
            <person name="Yao Z."/>
            <person name="Ying F."/>
            <person name="Zhai J."/>
            <person name="Zhou L."/>
            <person name="Zuber A."/>
            <person name="Denarie J."/>
            <person name="Dixon R.A."/>
            <person name="May G.D."/>
            <person name="Schwartz D.C."/>
            <person name="Rogers J."/>
            <person name="Quetier F."/>
            <person name="Town C.D."/>
            <person name="Roe B.A."/>
        </authorList>
    </citation>
    <scope>NUCLEOTIDE SEQUENCE [LARGE SCALE GENOMIC DNA]</scope>
    <source>
        <strain evidence="11">A17</strain>
        <strain evidence="13 14">cv. Jemalong A17</strain>
    </source>
</reference>
<dbReference type="EMBL" id="PSQE01000005">
    <property type="protein sequence ID" value="RHN55418.1"/>
    <property type="molecule type" value="Genomic_DNA"/>
</dbReference>
<dbReference type="PANTHER" id="PTHR31089:SF78">
    <property type="entry name" value="CYCLIC DOF FACTOR 5"/>
    <property type="match status" value="1"/>
</dbReference>
<evidence type="ECO:0000256" key="8">
    <source>
        <dbReference type="PROSITE-ProRule" id="PRU00071"/>
    </source>
</evidence>
<feature type="region of interest" description="Disordered" evidence="9">
    <location>
        <begin position="14"/>
        <end position="115"/>
    </location>
</feature>
<evidence type="ECO:0000256" key="5">
    <source>
        <dbReference type="ARBA" id="ARBA00023125"/>
    </source>
</evidence>
<dbReference type="OrthoDB" id="1927254at2759"/>
<dbReference type="PANTHER" id="PTHR31089">
    <property type="entry name" value="CYCLIC DOF FACTOR 2"/>
    <property type="match status" value="1"/>
</dbReference>
<evidence type="ECO:0000313" key="13">
    <source>
        <dbReference type="EnsemblPlants" id="AES96783"/>
    </source>
</evidence>
<name>G7KGL7_MEDTR</name>
<reference evidence="11 14" key="2">
    <citation type="journal article" date="2014" name="BMC Genomics">
        <title>An improved genome release (version Mt4.0) for the model legume Medicago truncatula.</title>
        <authorList>
            <person name="Tang H."/>
            <person name="Krishnakumar V."/>
            <person name="Bidwell S."/>
            <person name="Rosen B."/>
            <person name="Chan A."/>
            <person name="Zhou S."/>
            <person name="Gentzbittel L."/>
            <person name="Childs K.L."/>
            <person name="Yandell M."/>
            <person name="Gundlach H."/>
            <person name="Mayer K.F."/>
            <person name="Schwartz D.C."/>
            <person name="Town C.D."/>
        </authorList>
    </citation>
    <scope>GENOME REANNOTATION</scope>
    <source>
        <strain evidence="13 14">cv. Jemalong A17</strain>
    </source>
</reference>
<dbReference type="STRING" id="3880.G7KGL7"/>
<dbReference type="PROSITE" id="PS50884">
    <property type="entry name" value="ZF_DOF_2"/>
    <property type="match status" value="1"/>
</dbReference>
<gene>
    <name evidence="13" type="primary">11416079</name>
    <name evidence="11" type="ordered locus">MTR_5g041400</name>
    <name evidence="12" type="ORF">MtrunA17_Chr5g0417561</name>
</gene>
<dbReference type="EMBL" id="CM001221">
    <property type="protein sequence ID" value="AES96783.1"/>
    <property type="molecule type" value="Genomic_DNA"/>
</dbReference>
<organism evidence="11 14">
    <name type="scientific">Medicago truncatula</name>
    <name type="common">Barrel medic</name>
    <name type="synonym">Medicago tribuloides</name>
    <dbReference type="NCBI Taxonomy" id="3880"/>
    <lineage>
        <taxon>Eukaryota</taxon>
        <taxon>Viridiplantae</taxon>
        <taxon>Streptophyta</taxon>
        <taxon>Embryophyta</taxon>
        <taxon>Tracheophyta</taxon>
        <taxon>Spermatophyta</taxon>
        <taxon>Magnoliopsida</taxon>
        <taxon>eudicotyledons</taxon>
        <taxon>Gunneridae</taxon>
        <taxon>Pentapetalae</taxon>
        <taxon>rosids</taxon>
        <taxon>fabids</taxon>
        <taxon>Fabales</taxon>
        <taxon>Fabaceae</taxon>
        <taxon>Papilionoideae</taxon>
        <taxon>50 kb inversion clade</taxon>
        <taxon>NPAAA clade</taxon>
        <taxon>Hologalegina</taxon>
        <taxon>IRL clade</taxon>
        <taxon>Trifolieae</taxon>
        <taxon>Medicago</taxon>
    </lineage>
</organism>
<feature type="domain" description="Dof-type" evidence="10">
    <location>
        <begin position="119"/>
        <end position="173"/>
    </location>
</feature>
<evidence type="ECO:0000259" key="10">
    <source>
        <dbReference type="PROSITE" id="PS50884"/>
    </source>
</evidence>
<dbReference type="GO" id="GO:0003677">
    <property type="term" value="F:DNA binding"/>
    <property type="evidence" value="ECO:0000318"/>
    <property type="project" value="GO_Central"/>
</dbReference>
<dbReference type="GO" id="GO:0003700">
    <property type="term" value="F:DNA-binding transcription factor activity"/>
    <property type="evidence" value="ECO:0000318"/>
    <property type="project" value="GO_Central"/>
</dbReference>
<feature type="region of interest" description="Disordered" evidence="9">
    <location>
        <begin position="264"/>
        <end position="291"/>
    </location>
</feature>
<evidence type="ECO:0000256" key="6">
    <source>
        <dbReference type="ARBA" id="ARBA00023163"/>
    </source>
</evidence>
<comment type="subcellular location">
    <subcellularLocation>
        <location evidence="8">Nucleus</location>
    </subcellularLocation>
</comment>
<dbReference type="InterPro" id="IPR003851">
    <property type="entry name" value="Znf_Dof"/>
</dbReference>
<evidence type="ECO:0000313" key="14">
    <source>
        <dbReference type="Proteomes" id="UP000002051"/>
    </source>
</evidence>
<dbReference type="Proteomes" id="UP000265566">
    <property type="component" value="Chromosome 5"/>
</dbReference>
<evidence type="ECO:0000256" key="1">
    <source>
        <dbReference type="ARBA" id="ARBA00022723"/>
    </source>
</evidence>
<protein>
    <submittedName>
        <fullName evidence="11">DOF domain, zinc finger protein</fullName>
    </submittedName>
    <submittedName>
        <fullName evidence="12">Putative transcription factor C2C2-Dof family</fullName>
    </submittedName>
</protein>
<evidence type="ECO:0000256" key="9">
    <source>
        <dbReference type="SAM" id="MobiDB-lite"/>
    </source>
</evidence>
<dbReference type="PaxDb" id="3880-AES96783"/>
<dbReference type="HOGENOM" id="CLU_030533_1_1_1"/>
<keyword evidence="5 8" id="KW-0238">DNA-binding</keyword>
<dbReference type="PROSITE" id="PS01361">
    <property type="entry name" value="ZF_DOF_1"/>
    <property type="match status" value="1"/>
</dbReference>
<dbReference type="eggNOG" id="ENOG502QSI8">
    <property type="taxonomic scope" value="Eukaryota"/>
</dbReference>